<dbReference type="EMBL" id="QGML01000124">
    <property type="protein sequence ID" value="TVY93491.1"/>
    <property type="molecule type" value="Genomic_DNA"/>
</dbReference>
<gene>
    <name evidence="4" type="ORF">LAWI1_G001484</name>
</gene>
<evidence type="ECO:0000313" key="4">
    <source>
        <dbReference type="EMBL" id="TVY93491.1"/>
    </source>
</evidence>
<name>A0A559MKK4_9HELO</name>
<evidence type="ECO:0000256" key="2">
    <source>
        <dbReference type="SAM" id="MobiDB-lite"/>
    </source>
</evidence>
<organism evidence="4 5">
    <name type="scientific">Lachnellula willkommii</name>
    <dbReference type="NCBI Taxonomy" id="215461"/>
    <lineage>
        <taxon>Eukaryota</taxon>
        <taxon>Fungi</taxon>
        <taxon>Dikarya</taxon>
        <taxon>Ascomycota</taxon>
        <taxon>Pezizomycotina</taxon>
        <taxon>Leotiomycetes</taxon>
        <taxon>Helotiales</taxon>
        <taxon>Lachnaceae</taxon>
        <taxon>Lachnellula</taxon>
    </lineage>
</organism>
<protein>
    <recommendedName>
        <fullName evidence="3">HTH CENPB-type domain-containing protein</fullName>
    </recommendedName>
</protein>
<dbReference type="InterPro" id="IPR006600">
    <property type="entry name" value="HTH_CenpB_DNA-bd_dom"/>
</dbReference>
<dbReference type="InterPro" id="IPR004875">
    <property type="entry name" value="DDE_SF_endonuclease_dom"/>
</dbReference>
<keyword evidence="5" id="KW-1185">Reference proteome</keyword>
<sequence length="491" mass="55037">MAPMNELRFEGTKGNSISVTLREYLRPTANTPYSYSSRFPALFEQASAGRLAHSKGPETDVGLLHGASRRQALSGGAGSSASTSRSRFHEGRARIQGDPELSQSGGRLRGLSGSGAAAQATPVPAASIRRPSQSEEEKAQGQQYLTPQEEKALVDFLLRMSDLGCLVRVKFLPSLAFSIARRRTTTDRAIKPPNKNWSQAFERRHPDLKARRVRAMDWSRYDKNIYNKITHWFEVIEKELRRPDIDPRNVYNMDETGVMLSMLDGAKVLVGKDDRRDYRGARVKREMVTAIECVSAAGESLKPMVIWPAKTYRSNWTMLDTPRWHYACSTKGYNDAKISLDPARARAITKKNVLPGWAKAGLYPLNLDRVLKDIAKLVAALTIPKSDEALRIPLTPVSGEALASLLNMIKQVPDDETNKPHKEKLQEKVNNAAVRAFAKDSLQQDYIQFLLKMNDKSKPRRSTKSVVLGKAKIMSYEDLKEAQEKRAARER</sequence>
<dbReference type="AlphaFoldDB" id="A0A559MKK4"/>
<comment type="caution">
    <text evidence="4">The sequence shown here is derived from an EMBL/GenBank/DDBJ whole genome shotgun (WGS) entry which is preliminary data.</text>
</comment>
<dbReference type="Proteomes" id="UP000315522">
    <property type="component" value="Unassembled WGS sequence"/>
</dbReference>
<feature type="domain" description="HTH CENPB-type" evidence="3">
    <location>
        <begin position="137"/>
        <end position="211"/>
    </location>
</feature>
<accession>A0A559MKK4</accession>
<dbReference type="GO" id="GO:0003677">
    <property type="term" value="F:DNA binding"/>
    <property type="evidence" value="ECO:0007669"/>
    <property type="project" value="UniProtKB-KW"/>
</dbReference>
<feature type="compositionally biased region" description="Low complexity" evidence="2">
    <location>
        <begin position="101"/>
        <end position="126"/>
    </location>
</feature>
<dbReference type="PROSITE" id="PS51253">
    <property type="entry name" value="HTH_CENPB"/>
    <property type="match status" value="1"/>
</dbReference>
<feature type="compositionally biased region" description="Low complexity" evidence="2">
    <location>
        <begin position="71"/>
        <end position="85"/>
    </location>
</feature>
<dbReference type="Pfam" id="PF03184">
    <property type="entry name" value="DDE_1"/>
    <property type="match status" value="1"/>
</dbReference>
<feature type="compositionally biased region" description="Basic and acidic residues" evidence="2">
    <location>
        <begin position="87"/>
        <end position="97"/>
    </location>
</feature>
<keyword evidence="1" id="KW-0238">DNA-binding</keyword>
<evidence type="ECO:0000313" key="5">
    <source>
        <dbReference type="Proteomes" id="UP000315522"/>
    </source>
</evidence>
<reference evidence="4 5" key="1">
    <citation type="submission" date="2018-05" db="EMBL/GenBank/DDBJ databases">
        <title>Genome sequencing and assembly of the regulated plant pathogen Lachnellula willkommii and related sister species for the development of diagnostic species identification markers.</title>
        <authorList>
            <person name="Giroux E."/>
            <person name="Bilodeau G."/>
        </authorList>
    </citation>
    <scope>NUCLEOTIDE SEQUENCE [LARGE SCALE GENOMIC DNA]</scope>
    <source>
        <strain evidence="4 5">CBS 172.35</strain>
    </source>
</reference>
<evidence type="ECO:0000259" key="3">
    <source>
        <dbReference type="PROSITE" id="PS51253"/>
    </source>
</evidence>
<proteinExistence type="predicted"/>
<evidence type="ECO:0000256" key="1">
    <source>
        <dbReference type="ARBA" id="ARBA00023125"/>
    </source>
</evidence>
<feature type="region of interest" description="Disordered" evidence="2">
    <location>
        <begin position="71"/>
        <end position="144"/>
    </location>
</feature>